<keyword evidence="6 8" id="KW-0627">Porphyrin biosynthesis</keyword>
<comment type="caution">
    <text evidence="12">The sequence shown here is derived from an EMBL/GenBank/DDBJ whole genome shotgun (WGS) entry which is preliminary data.</text>
</comment>
<dbReference type="GO" id="GO:0004418">
    <property type="term" value="F:hydroxymethylbilane synthase activity"/>
    <property type="evidence" value="ECO:0007669"/>
    <property type="project" value="UniProtKB-UniRule"/>
</dbReference>
<dbReference type="NCBIfam" id="TIGR00212">
    <property type="entry name" value="hemC"/>
    <property type="match status" value="1"/>
</dbReference>
<dbReference type="Pfam" id="PF01379">
    <property type="entry name" value="Porphobil_deam"/>
    <property type="match status" value="1"/>
</dbReference>
<comment type="pathway">
    <text evidence="2">Porphyrin-containing compound metabolism; protoporphyrin-IX biosynthesis; coproporphyrinogen-III from 5-aminolevulinate: step 2/4.</text>
</comment>
<dbReference type="Proteomes" id="UP000584325">
    <property type="component" value="Unassembled WGS sequence"/>
</dbReference>
<dbReference type="Gene3D" id="3.30.160.40">
    <property type="entry name" value="Porphobilinogen deaminase, C-terminal domain"/>
    <property type="match status" value="1"/>
</dbReference>
<feature type="compositionally biased region" description="Polar residues" evidence="9">
    <location>
        <begin position="1"/>
        <end position="12"/>
    </location>
</feature>
<feature type="region of interest" description="Disordered" evidence="9">
    <location>
        <begin position="1"/>
        <end position="40"/>
    </location>
</feature>
<evidence type="ECO:0000256" key="2">
    <source>
        <dbReference type="ARBA" id="ARBA00004735"/>
    </source>
</evidence>
<dbReference type="PANTHER" id="PTHR11557">
    <property type="entry name" value="PORPHOBILINOGEN DEAMINASE"/>
    <property type="match status" value="1"/>
</dbReference>
<feature type="modified residue" description="S-(dipyrrolylmethanemethyl)cysteine" evidence="8">
    <location>
        <position position="288"/>
    </location>
</feature>
<dbReference type="SUPFAM" id="SSF54782">
    <property type="entry name" value="Porphobilinogen deaminase (hydroxymethylbilane synthase), C-terminal domain"/>
    <property type="match status" value="1"/>
</dbReference>
<organism evidence="12 13">
    <name type="scientific">Pseudoduganella umbonata</name>
    <dbReference type="NCBI Taxonomy" id="864828"/>
    <lineage>
        <taxon>Bacteria</taxon>
        <taxon>Pseudomonadati</taxon>
        <taxon>Pseudomonadota</taxon>
        <taxon>Betaproteobacteria</taxon>
        <taxon>Burkholderiales</taxon>
        <taxon>Oxalobacteraceae</taxon>
        <taxon>Telluria group</taxon>
        <taxon>Pseudoduganella</taxon>
    </lineage>
</organism>
<comment type="similarity">
    <text evidence="3 8">Belongs to the HMBS family.</text>
</comment>
<name>A0A7W5HES7_9BURK</name>
<dbReference type="FunFam" id="3.40.190.10:FF:000004">
    <property type="entry name" value="Porphobilinogen deaminase"/>
    <property type="match status" value="1"/>
</dbReference>
<comment type="catalytic activity">
    <reaction evidence="7 8">
        <text>4 porphobilinogen + H2O = hydroxymethylbilane + 4 NH4(+)</text>
        <dbReference type="Rhea" id="RHEA:13185"/>
        <dbReference type="ChEBI" id="CHEBI:15377"/>
        <dbReference type="ChEBI" id="CHEBI:28938"/>
        <dbReference type="ChEBI" id="CHEBI:57845"/>
        <dbReference type="ChEBI" id="CHEBI:58126"/>
        <dbReference type="EC" id="2.5.1.61"/>
    </reaction>
</comment>
<dbReference type="UniPathway" id="UPA00251">
    <property type="reaction ID" value="UER00319"/>
</dbReference>
<dbReference type="GO" id="GO:0006782">
    <property type="term" value="P:protoporphyrinogen IX biosynthetic process"/>
    <property type="evidence" value="ECO:0007669"/>
    <property type="project" value="UniProtKB-UniRule"/>
</dbReference>
<dbReference type="InterPro" id="IPR022419">
    <property type="entry name" value="Porphobilin_deaminase_cofac_BS"/>
</dbReference>
<keyword evidence="5 8" id="KW-0808">Transferase</keyword>
<comment type="cofactor">
    <cofactor evidence="8">
        <name>dipyrromethane</name>
        <dbReference type="ChEBI" id="CHEBI:60342"/>
    </cofactor>
    <text evidence="8">Binds 1 dipyrromethane group covalently.</text>
</comment>
<evidence type="ECO:0000256" key="4">
    <source>
        <dbReference type="ARBA" id="ARBA00011245"/>
    </source>
</evidence>
<dbReference type="Gene3D" id="3.40.190.10">
    <property type="entry name" value="Periplasmic binding protein-like II"/>
    <property type="match status" value="2"/>
</dbReference>
<dbReference type="GO" id="GO:0005737">
    <property type="term" value="C:cytoplasm"/>
    <property type="evidence" value="ECO:0007669"/>
    <property type="project" value="UniProtKB-UniRule"/>
</dbReference>
<dbReference type="PRINTS" id="PR00151">
    <property type="entry name" value="PORPHBDMNASE"/>
</dbReference>
<protein>
    <recommendedName>
        <fullName evidence="8">Porphobilinogen deaminase</fullName>
        <shortName evidence="8">PBG</shortName>
        <ecNumber evidence="8">2.5.1.61</ecNumber>
    </recommendedName>
    <alternativeName>
        <fullName evidence="8">Hydroxymethylbilane synthase</fullName>
        <shortName evidence="8">HMBS</shortName>
    </alternativeName>
    <alternativeName>
        <fullName evidence="8">Pre-uroporphyrinogen synthase</fullName>
    </alternativeName>
</protein>
<dbReference type="FunFam" id="3.40.190.10:FF:000005">
    <property type="entry name" value="Porphobilinogen deaminase"/>
    <property type="match status" value="1"/>
</dbReference>
<evidence type="ECO:0000256" key="5">
    <source>
        <dbReference type="ARBA" id="ARBA00022679"/>
    </source>
</evidence>
<feature type="domain" description="Porphobilinogen deaminase N-terminal" evidence="10">
    <location>
        <begin position="50"/>
        <end position="252"/>
    </location>
</feature>
<accession>A0A7W5HES7</accession>
<dbReference type="Pfam" id="PF03900">
    <property type="entry name" value="Porphobil_deamC"/>
    <property type="match status" value="1"/>
</dbReference>
<dbReference type="PIRSF" id="PIRSF001438">
    <property type="entry name" value="4pyrrol_synth_OHMeBilane_synth"/>
    <property type="match status" value="1"/>
</dbReference>
<dbReference type="InterPro" id="IPR022418">
    <property type="entry name" value="Porphobilinogen_deaminase_C"/>
</dbReference>
<comment type="function">
    <text evidence="1 8">Tetrapolymerization of the monopyrrole PBG into the hydroxymethylbilane pre-uroporphyrinogen in several discrete steps.</text>
</comment>
<comment type="miscellaneous">
    <text evidence="8">The porphobilinogen subunits are added to the dipyrromethane group.</text>
</comment>
<evidence type="ECO:0000256" key="3">
    <source>
        <dbReference type="ARBA" id="ARBA00005638"/>
    </source>
</evidence>
<dbReference type="PROSITE" id="PS00533">
    <property type="entry name" value="PORPHOBILINOGEN_DEAM"/>
    <property type="match status" value="1"/>
</dbReference>
<evidence type="ECO:0000256" key="8">
    <source>
        <dbReference type="HAMAP-Rule" id="MF_00260"/>
    </source>
</evidence>
<evidence type="ECO:0000256" key="7">
    <source>
        <dbReference type="ARBA" id="ARBA00048169"/>
    </source>
</evidence>
<evidence type="ECO:0000259" key="11">
    <source>
        <dbReference type="Pfam" id="PF03900"/>
    </source>
</evidence>
<reference evidence="12 13" key="1">
    <citation type="submission" date="2020-08" db="EMBL/GenBank/DDBJ databases">
        <title>Genomic Encyclopedia of Type Strains, Phase III (KMG-III): the genomes of soil and plant-associated and newly described type strains.</title>
        <authorList>
            <person name="Whitman W."/>
        </authorList>
    </citation>
    <scope>NUCLEOTIDE SEQUENCE [LARGE SCALE GENOMIC DNA]</scope>
    <source>
        <strain evidence="12 13">CECT 7753</strain>
    </source>
</reference>
<feature type="domain" description="Porphobilinogen deaminase C-terminal" evidence="11">
    <location>
        <begin position="272"/>
        <end position="341"/>
    </location>
</feature>
<dbReference type="EC" id="2.5.1.61" evidence="8"/>
<dbReference type="EMBL" id="JACHXS010000011">
    <property type="protein sequence ID" value="MBB3223963.1"/>
    <property type="molecule type" value="Genomic_DNA"/>
</dbReference>
<gene>
    <name evidence="8" type="primary">hemC</name>
    <name evidence="12" type="ORF">FHS02_004822</name>
</gene>
<dbReference type="HAMAP" id="MF_00260">
    <property type="entry name" value="Porphobil_deam"/>
    <property type="match status" value="1"/>
</dbReference>
<evidence type="ECO:0000313" key="12">
    <source>
        <dbReference type="EMBL" id="MBB3223963.1"/>
    </source>
</evidence>
<evidence type="ECO:0000313" key="13">
    <source>
        <dbReference type="Proteomes" id="UP000584325"/>
    </source>
</evidence>
<dbReference type="InterPro" id="IPR022417">
    <property type="entry name" value="Porphobilin_deaminase_N"/>
</dbReference>
<evidence type="ECO:0000256" key="9">
    <source>
        <dbReference type="SAM" id="MobiDB-lite"/>
    </source>
</evidence>
<dbReference type="InterPro" id="IPR036803">
    <property type="entry name" value="Porphobilinogen_deaminase_C_sf"/>
</dbReference>
<dbReference type="InterPro" id="IPR000860">
    <property type="entry name" value="HemC"/>
</dbReference>
<sequence>MNTSETVQTEVNANADISAAGANTDANTGPNTGANIDTNIDANTSVPSRLVIASRESRLAMWQAEHVRARLSLLYPQCSVEILGMTTRGDQILDRTLSKVGGKGLFVKELEVAMAEGRADLAVHSLKDVPMELPEGFALGAVLEREDPRDAFVSNDYASLDELPAGAVVGTSSLRRQALIAARHPHLVIKPLRGNLDTRLGKLDRGDYAAIILAAAGLKRLGMPQRIRAVLEPEHSLPAAGQGAMAIEVAARTDGVDLVALLAPLNHVPTAQAVTAERRVSKVFGGSCQVPLAAHATIVGSQMYLRAMVATPDGKRVASAEVHGPATDAAQLGDQVAEKLREQDAVAILASCLAEADGSGA</sequence>
<comment type="subunit">
    <text evidence="4 8">Monomer.</text>
</comment>
<dbReference type="CDD" id="cd13646">
    <property type="entry name" value="PBP2_EcHMBS_like"/>
    <property type="match status" value="1"/>
</dbReference>
<dbReference type="AlphaFoldDB" id="A0A7W5HES7"/>
<dbReference type="SUPFAM" id="SSF53850">
    <property type="entry name" value="Periplasmic binding protein-like II"/>
    <property type="match status" value="1"/>
</dbReference>
<dbReference type="PANTHER" id="PTHR11557:SF0">
    <property type="entry name" value="PORPHOBILINOGEN DEAMINASE"/>
    <property type="match status" value="1"/>
</dbReference>
<evidence type="ECO:0000256" key="6">
    <source>
        <dbReference type="ARBA" id="ARBA00023244"/>
    </source>
</evidence>
<feature type="compositionally biased region" description="Polar residues" evidence="9">
    <location>
        <begin position="24"/>
        <end position="40"/>
    </location>
</feature>
<proteinExistence type="inferred from homology"/>
<evidence type="ECO:0000259" key="10">
    <source>
        <dbReference type="Pfam" id="PF01379"/>
    </source>
</evidence>
<evidence type="ECO:0000256" key="1">
    <source>
        <dbReference type="ARBA" id="ARBA00002869"/>
    </source>
</evidence>